<evidence type="ECO:0000256" key="7">
    <source>
        <dbReference type="SAM" id="Phobius"/>
    </source>
</evidence>
<dbReference type="GO" id="GO:0016020">
    <property type="term" value="C:membrane"/>
    <property type="evidence" value="ECO:0007669"/>
    <property type="project" value="UniProtKB-SubCell"/>
</dbReference>
<dbReference type="RefSeq" id="XP_013331211.1">
    <property type="nucleotide sequence ID" value="XM_013475757.1"/>
</dbReference>
<feature type="transmembrane region" description="Helical" evidence="7">
    <location>
        <begin position="776"/>
        <end position="792"/>
    </location>
</feature>
<evidence type="ECO:0000256" key="5">
    <source>
        <dbReference type="ARBA" id="ARBA00034125"/>
    </source>
</evidence>
<sequence>MLHNSLDPYGGAVTECYGAIIGTADLQPADDPIPVTVDPKWLIAFIVGSAGGYIGHGRSRWRIMRGATGPRPRYVLRLLRAKKLVAAIAVDAGGFPNDRDRARRDRQGLLWLCWPGSIFPGQRLVCLITHPVLLESSLDGCESHSSPSFRFQICRPCCESRTTMTVETPSRPATPHSVEDGDISARNSTESFNHHDEEQPDDRVRETRVRFQSFDGHRSHSSQQPLVPDDTPDLEKAETARSGLDTENEDEQSRVPTRVMSLRDKARQFMTRLGRPEDPGDGLTPAGIWGDDGYSPLEEHSDEKSPHRNPTSEAHRLVRGFSQHHFRRRKTRPTAPVSPTPEEQGMSDTEPESHGGEGILSQLLKLQGRQATDDGRQSGRATPEASSPGTTSPGTATPGTGTPGTATPKKVKWYHKPQASQSTLSLVGAGLNLGAAGTPHHMSEVKPAVAAKRRSAGRLEDEIRITVHIAAIITRQRYLIQLCRALMKFGAPSHRLEEYMTMTARVLDVNAQFLYLPGFMIISFDDPSTRTTEVKLVRMAQGVDLARLDDTQDIYKNVIHDVIGVEEAIQQLEEVMKRPPKYPVWLVILCYGLASATVGPFAFEARPIDMPISFFLGCLLGMMQLVFAPRSSLYSNVFQVVASIVTSFLARAFGSIRNGVVNGQQQYLFCFSSMAQSSIALILPGFLVLSSSLELQSHQIIAGSIRMVYAIIYSLFLGYGITVGTTIYGLMDAKANSYTSCSGPLIGNSQYVQRFPFVAAYVLFLVVINQGKWKQMPVMMLIAVAGYVVNYFSNQKLNSNPELANTLGAFTVGVLGNLYSRLWHGHAASAILPAIFVLVPSGLASAGSLVSGVQSAAEIRSNLTGNYNETGLAATTSATSSASSVYDMGYGMIQVAIGITVGLFLAAVVIYPLGKRRSGLFSF</sequence>
<feature type="transmembrane region" description="Helical" evidence="7">
    <location>
        <begin position="582"/>
        <end position="602"/>
    </location>
</feature>
<feature type="transmembrane region" description="Helical" evidence="7">
    <location>
        <begin position="608"/>
        <end position="627"/>
    </location>
</feature>
<evidence type="ECO:0000259" key="8">
    <source>
        <dbReference type="Pfam" id="PF06738"/>
    </source>
</evidence>
<accession>A0A0F4Z252</accession>
<feature type="region of interest" description="Disordered" evidence="6">
    <location>
        <begin position="272"/>
        <end position="356"/>
    </location>
</feature>
<feature type="transmembrane region" description="Helical" evidence="7">
    <location>
        <begin position="830"/>
        <end position="853"/>
    </location>
</feature>
<feature type="transmembrane region" description="Helical" evidence="7">
    <location>
        <begin position="634"/>
        <end position="654"/>
    </location>
</feature>
<gene>
    <name evidence="10" type="ORF">T310_1346</name>
</gene>
<dbReference type="AlphaFoldDB" id="A0A0F4Z252"/>
<dbReference type="EMBL" id="LASV01000056">
    <property type="protein sequence ID" value="KKA24599.1"/>
    <property type="molecule type" value="Genomic_DNA"/>
</dbReference>
<feature type="compositionally biased region" description="Basic and acidic residues" evidence="6">
    <location>
        <begin position="297"/>
        <end position="306"/>
    </location>
</feature>
<reference evidence="10 11" key="1">
    <citation type="submission" date="2015-04" db="EMBL/GenBank/DDBJ databases">
        <authorList>
            <person name="Heijne W.H."/>
            <person name="Fedorova N.D."/>
            <person name="Nierman W.C."/>
            <person name="Vollebregt A.W."/>
            <person name="Zhao Z."/>
            <person name="Wu L."/>
            <person name="Kumar M."/>
            <person name="Stam H."/>
            <person name="van den Berg M.A."/>
            <person name="Pel H.J."/>
        </authorList>
    </citation>
    <scope>NUCLEOTIDE SEQUENCE [LARGE SCALE GENOMIC DNA]</scope>
    <source>
        <strain evidence="10 11">CBS 393.64</strain>
    </source>
</reference>
<feature type="compositionally biased region" description="Low complexity" evidence="6">
    <location>
        <begin position="381"/>
        <end position="408"/>
    </location>
</feature>
<dbReference type="InterPro" id="IPR024528">
    <property type="entry name" value="ThrE_2"/>
</dbReference>
<feature type="transmembrane region" description="Helical" evidence="7">
    <location>
        <begin position="891"/>
        <end position="913"/>
    </location>
</feature>
<feature type="transmembrane region" description="Helical" evidence="7">
    <location>
        <begin position="666"/>
        <end position="689"/>
    </location>
</feature>
<dbReference type="PANTHER" id="PTHR31082">
    <property type="entry name" value="PHEROMONE-REGULATED MEMBRANE PROTEIN 10"/>
    <property type="match status" value="1"/>
</dbReference>
<evidence type="ECO:0000256" key="1">
    <source>
        <dbReference type="ARBA" id="ARBA00004141"/>
    </source>
</evidence>
<feature type="domain" description="Threonine/Serine exporter ThrE" evidence="9">
    <location>
        <begin position="763"/>
        <end position="908"/>
    </location>
</feature>
<proteinExistence type="inferred from homology"/>
<feature type="compositionally biased region" description="Basic and acidic residues" evidence="6">
    <location>
        <begin position="192"/>
        <end position="209"/>
    </location>
</feature>
<dbReference type="Proteomes" id="UP000053958">
    <property type="component" value="Unassembled WGS sequence"/>
</dbReference>
<comment type="subcellular location">
    <subcellularLocation>
        <location evidence="1">Membrane</location>
        <topology evidence="1">Multi-pass membrane protein</topology>
    </subcellularLocation>
</comment>
<feature type="compositionally biased region" description="Basic residues" evidence="6">
    <location>
        <begin position="322"/>
        <end position="332"/>
    </location>
</feature>
<dbReference type="PANTHER" id="PTHR31082:SF4">
    <property type="entry name" value="PHEROMONE-REGULATED MEMBRANE PROTEIN 10"/>
    <property type="match status" value="1"/>
</dbReference>
<evidence type="ECO:0000256" key="3">
    <source>
        <dbReference type="ARBA" id="ARBA00022989"/>
    </source>
</evidence>
<feature type="transmembrane region" description="Helical" evidence="7">
    <location>
        <begin position="710"/>
        <end position="731"/>
    </location>
</feature>
<dbReference type="GeneID" id="25313697"/>
<keyword evidence="2 7" id="KW-0812">Transmembrane</keyword>
<keyword evidence="11" id="KW-1185">Reference proteome</keyword>
<organism evidence="10 11">
    <name type="scientific">Rasamsonia emersonii (strain ATCC 16479 / CBS 393.64 / IMI 116815)</name>
    <dbReference type="NCBI Taxonomy" id="1408163"/>
    <lineage>
        <taxon>Eukaryota</taxon>
        <taxon>Fungi</taxon>
        <taxon>Dikarya</taxon>
        <taxon>Ascomycota</taxon>
        <taxon>Pezizomycotina</taxon>
        <taxon>Eurotiomycetes</taxon>
        <taxon>Eurotiomycetidae</taxon>
        <taxon>Eurotiales</taxon>
        <taxon>Trichocomaceae</taxon>
        <taxon>Rasamsonia</taxon>
    </lineage>
</organism>
<feature type="domain" description="Threonine/serine exporter-like N-terminal" evidence="8">
    <location>
        <begin position="477"/>
        <end position="727"/>
    </location>
</feature>
<dbReference type="Pfam" id="PF06738">
    <property type="entry name" value="ThrE"/>
    <property type="match status" value="1"/>
</dbReference>
<keyword evidence="3 7" id="KW-1133">Transmembrane helix</keyword>
<dbReference type="GO" id="GO:0022857">
    <property type="term" value="F:transmembrane transporter activity"/>
    <property type="evidence" value="ECO:0007669"/>
    <property type="project" value="InterPro"/>
</dbReference>
<feature type="region of interest" description="Disordered" evidence="6">
    <location>
        <begin position="164"/>
        <end position="234"/>
    </location>
</feature>
<feature type="region of interest" description="Disordered" evidence="6">
    <location>
        <begin position="368"/>
        <end position="409"/>
    </location>
</feature>
<evidence type="ECO:0000256" key="2">
    <source>
        <dbReference type="ARBA" id="ARBA00022692"/>
    </source>
</evidence>
<dbReference type="Pfam" id="PF12821">
    <property type="entry name" value="ThrE_2"/>
    <property type="match status" value="1"/>
</dbReference>
<evidence type="ECO:0000313" key="10">
    <source>
        <dbReference type="EMBL" id="KKA24599.1"/>
    </source>
</evidence>
<evidence type="ECO:0000259" key="9">
    <source>
        <dbReference type="Pfam" id="PF12821"/>
    </source>
</evidence>
<name>A0A0F4Z252_RASE3</name>
<dbReference type="InterPro" id="IPR051361">
    <property type="entry name" value="ThrE/Ser_Exporter"/>
</dbReference>
<evidence type="ECO:0000313" key="11">
    <source>
        <dbReference type="Proteomes" id="UP000053958"/>
    </source>
</evidence>
<dbReference type="InterPro" id="IPR010619">
    <property type="entry name" value="ThrE-like_N"/>
</dbReference>
<protein>
    <submittedName>
        <fullName evidence="10">Pheromone-regulated membrane protein</fullName>
    </submittedName>
</protein>
<comment type="caution">
    <text evidence="10">The sequence shown here is derived from an EMBL/GenBank/DDBJ whole genome shotgun (WGS) entry which is preliminary data.</text>
</comment>
<keyword evidence="4 7" id="KW-0472">Membrane</keyword>
<dbReference type="OrthoDB" id="413008at2759"/>
<evidence type="ECO:0000256" key="4">
    <source>
        <dbReference type="ARBA" id="ARBA00023136"/>
    </source>
</evidence>
<comment type="similarity">
    <text evidence="5">Belongs to the ThrE exporter (TC 2.A.79) family.</text>
</comment>
<evidence type="ECO:0000256" key="6">
    <source>
        <dbReference type="SAM" id="MobiDB-lite"/>
    </source>
</evidence>
<feature type="transmembrane region" description="Helical" evidence="7">
    <location>
        <begin position="751"/>
        <end position="769"/>
    </location>
</feature>